<keyword evidence="5" id="KW-0067">ATP-binding</keyword>
<protein>
    <recommendedName>
        <fullName evidence="10">Tubulin glycylase 3A-like</fullName>
    </recommendedName>
</protein>
<dbReference type="GeneID" id="100571579"/>
<evidence type="ECO:0000256" key="2">
    <source>
        <dbReference type="ARBA" id="ARBA00022490"/>
    </source>
</evidence>
<dbReference type="RefSeq" id="XP_003244150.1">
    <property type="nucleotide sequence ID" value="XM_003244102.3"/>
</dbReference>
<keyword evidence="3" id="KW-0436">Ligase</keyword>
<evidence type="ECO:0000313" key="8">
    <source>
        <dbReference type="EnsemblMetazoa" id="XP_003244150.1"/>
    </source>
</evidence>
<evidence type="ECO:0000256" key="3">
    <source>
        <dbReference type="ARBA" id="ARBA00022598"/>
    </source>
</evidence>
<dbReference type="PANTHER" id="PTHR45870">
    <property type="entry name" value="TUBULIN MONOGLYCYLASE TTLL3"/>
    <property type="match status" value="1"/>
</dbReference>
<proteinExistence type="predicted"/>
<evidence type="ECO:0000256" key="1">
    <source>
        <dbReference type="ARBA" id="ARBA00004496"/>
    </source>
</evidence>
<reference evidence="9" key="1">
    <citation type="submission" date="2010-06" db="EMBL/GenBank/DDBJ databases">
        <authorList>
            <person name="Jiang H."/>
            <person name="Abraham K."/>
            <person name="Ali S."/>
            <person name="Alsbrooks S.L."/>
            <person name="Anim B.N."/>
            <person name="Anosike U.S."/>
            <person name="Attaway T."/>
            <person name="Bandaranaike D.P."/>
            <person name="Battles P.K."/>
            <person name="Bell S.N."/>
            <person name="Bell A.V."/>
            <person name="Beltran B."/>
            <person name="Bickham C."/>
            <person name="Bustamante Y."/>
            <person name="Caleb T."/>
            <person name="Canada A."/>
            <person name="Cardenas V."/>
            <person name="Carter K."/>
            <person name="Chacko J."/>
            <person name="Chandrabose M.N."/>
            <person name="Chavez D."/>
            <person name="Chavez A."/>
            <person name="Chen L."/>
            <person name="Chu H.-S."/>
            <person name="Claassen K.J."/>
            <person name="Cockrell R."/>
            <person name="Collins M."/>
            <person name="Cooper J.A."/>
            <person name="Cree A."/>
            <person name="Curry S.M."/>
            <person name="Da Y."/>
            <person name="Dao M.D."/>
            <person name="Das B."/>
            <person name="Davila M.-L."/>
            <person name="Davy-Carroll L."/>
            <person name="Denson S."/>
            <person name="Dinh H."/>
            <person name="Ebong V.E."/>
            <person name="Edwards J.R."/>
            <person name="Egan A."/>
            <person name="El-Daye J."/>
            <person name="Escobedo L."/>
            <person name="Fernandez S."/>
            <person name="Fernando P.R."/>
            <person name="Flagg N."/>
            <person name="Forbes L.D."/>
            <person name="Fowler R.G."/>
            <person name="Fu Q."/>
            <person name="Gabisi R.A."/>
            <person name="Ganer J."/>
            <person name="Garbino Pronczuk A."/>
            <person name="Garcia R.M."/>
            <person name="Garner T."/>
            <person name="Garrett T.E."/>
            <person name="Gonzalez D.A."/>
            <person name="Hamid H."/>
            <person name="Hawkins E.S."/>
            <person name="Hirani K."/>
            <person name="Hogues M.E."/>
            <person name="Hollins B."/>
            <person name="Hsiao C.-H."/>
            <person name="Jabil R."/>
            <person name="James M.L."/>
            <person name="Jhangiani S.N."/>
            <person name="Johnson B."/>
            <person name="Johnson Q."/>
            <person name="Joshi V."/>
            <person name="Kalu J.B."/>
            <person name="Kam C."/>
            <person name="Kashfia A."/>
            <person name="Keebler J."/>
            <person name="Kisamo H."/>
            <person name="Kovar C.L."/>
            <person name="Lago L.A."/>
            <person name="Lai C.-Y."/>
            <person name="Laidlaw J."/>
            <person name="Lara F."/>
            <person name="Le T.-K."/>
            <person name="Lee S.L."/>
            <person name="Legall F.H."/>
            <person name="Lemon S.J."/>
            <person name="Lewis L.R."/>
            <person name="Li B."/>
            <person name="Liu Y."/>
            <person name="Liu Y.-S."/>
            <person name="Lopez J."/>
            <person name="Lozado R.J."/>
            <person name="Lu J."/>
            <person name="Madu R.C."/>
            <person name="Maheshwari M."/>
            <person name="Maheshwari R."/>
            <person name="Malloy K."/>
            <person name="Martinez E."/>
            <person name="Mathew T."/>
            <person name="Mercado I.C."/>
            <person name="Mercado C."/>
            <person name="Meyer B."/>
            <person name="Montgomery K."/>
            <person name="Morgan M.B."/>
            <person name="Munidasa M."/>
            <person name="Nazareth L.V."/>
            <person name="Nelson J."/>
            <person name="Ng B.M."/>
            <person name="Nguyen N.B."/>
            <person name="Nguyen P.Q."/>
            <person name="Nguyen T."/>
            <person name="Obregon M."/>
            <person name="Okwuonu G.O."/>
            <person name="Onwere C.G."/>
            <person name="Orozco G."/>
            <person name="Parra A."/>
            <person name="Patel S."/>
            <person name="Patil S."/>
            <person name="Perez A."/>
            <person name="Perez Y."/>
            <person name="Pham C."/>
            <person name="Primus E.L."/>
            <person name="Pu L.-L."/>
            <person name="Puazo M."/>
            <person name="Qin X."/>
            <person name="Quiroz J.B."/>
            <person name="Reese J."/>
            <person name="Richards S."/>
            <person name="Rives C.M."/>
            <person name="Robberts R."/>
            <person name="Ruiz S.J."/>
            <person name="Ruiz M.J."/>
            <person name="Santibanez J."/>
            <person name="Schneider B.W."/>
            <person name="Sisson I."/>
            <person name="Smith M."/>
            <person name="Sodergren E."/>
            <person name="Song X.-Z."/>
            <person name="Song B.B."/>
            <person name="Summersgill H."/>
            <person name="Thelus R."/>
            <person name="Thornton R.D."/>
            <person name="Trejos Z.Y."/>
            <person name="Usmani K."/>
            <person name="Vattathil S."/>
            <person name="Villasana D."/>
            <person name="Walker D.L."/>
            <person name="Wang S."/>
            <person name="Wang K."/>
            <person name="White C.S."/>
            <person name="Williams A.C."/>
            <person name="Williamson J."/>
            <person name="Wilson K."/>
            <person name="Woghiren I.O."/>
            <person name="Woodworth J.R."/>
            <person name="Worley K.C."/>
            <person name="Wright R.A."/>
            <person name="Wu W."/>
            <person name="Young L."/>
            <person name="Zhang L."/>
            <person name="Zhang J."/>
            <person name="Zhu Y."/>
            <person name="Muzny D.M."/>
            <person name="Weinstock G."/>
            <person name="Gibbs R.A."/>
        </authorList>
    </citation>
    <scope>NUCLEOTIDE SEQUENCE [LARGE SCALE GENOMIC DNA]</scope>
    <source>
        <strain evidence="9">LSR1</strain>
    </source>
</reference>
<dbReference type="PANTHER" id="PTHR45870:SF2">
    <property type="entry name" value="TUBULIN MONOGLYCYLASE TTLL3"/>
    <property type="match status" value="1"/>
</dbReference>
<dbReference type="OrthoDB" id="202825at2759"/>
<dbReference type="EnsemblMetazoa" id="XM_003244102.4">
    <property type="protein sequence ID" value="XP_003244150.1"/>
    <property type="gene ID" value="LOC100571579"/>
</dbReference>
<dbReference type="Pfam" id="PF03133">
    <property type="entry name" value="TTL"/>
    <property type="match status" value="1"/>
</dbReference>
<dbReference type="GO" id="GO:0015630">
    <property type="term" value="C:microtubule cytoskeleton"/>
    <property type="evidence" value="ECO:0007669"/>
    <property type="project" value="TreeGrafter"/>
</dbReference>
<name>A0A8R1W557_ACYPI</name>
<dbReference type="AlphaFoldDB" id="A0A8R1W557"/>
<evidence type="ECO:0000256" key="4">
    <source>
        <dbReference type="ARBA" id="ARBA00022741"/>
    </source>
</evidence>
<dbReference type="SUPFAM" id="SSF56059">
    <property type="entry name" value="Glutathione synthetase ATP-binding domain-like"/>
    <property type="match status" value="1"/>
</dbReference>
<dbReference type="PROSITE" id="PS51221">
    <property type="entry name" value="TTL"/>
    <property type="match status" value="1"/>
</dbReference>
<dbReference type="InterPro" id="IPR004344">
    <property type="entry name" value="TTL/TTLL_fam"/>
</dbReference>
<evidence type="ECO:0000313" key="9">
    <source>
        <dbReference type="Proteomes" id="UP000007819"/>
    </source>
</evidence>
<dbReference type="GO" id="GO:0060271">
    <property type="term" value="P:cilium assembly"/>
    <property type="evidence" value="ECO:0007669"/>
    <property type="project" value="TreeGrafter"/>
</dbReference>
<dbReference type="InterPro" id="IPR051437">
    <property type="entry name" value="TTLL_monoglycylase"/>
</dbReference>
<dbReference type="Gene3D" id="3.30.470.20">
    <property type="entry name" value="ATP-grasp fold, B domain"/>
    <property type="match status" value="1"/>
</dbReference>
<comment type="subcellular location">
    <subcellularLocation>
        <location evidence="1">Cytoplasm</location>
    </subcellularLocation>
</comment>
<feature type="region of interest" description="Disordered" evidence="7">
    <location>
        <begin position="1"/>
        <end position="34"/>
    </location>
</feature>
<dbReference type="GO" id="GO:0005524">
    <property type="term" value="F:ATP binding"/>
    <property type="evidence" value="ECO:0007669"/>
    <property type="project" value="UniProtKB-KW"/>
</dbReference>
<keyword evidence="2" id="KW-0963">Cytoplasm</keyword>
<evidence type="ECO:0000256" key="7">
    <source>
        <dbReference type="SAM" id="MobiDB-lite"/>
    </source>
</evidence>
<evidence type="ECO:0000256" key="6">
    <source>
        <dbReference type="SAM" id="Coils"/>
    </source>
</evidence>
<accession>A0A8R1W557</accession>
<dbReference type="GO" id="GO:0005930">
    <property type="term" value="C:axoneme"/>
    <property type="evidence" value="ECO:0007669"/>
    <property type="project" value="TreeGrafter"/>
</dbReference>
<organism evidence="8 9">
    <name type="scientific">Acyrthosiphon pisum</name>
    <name type="common">Pea aphid</name>
    <dbReference type="NCBI Taxonomy" id="7029"/>
    <lineage>
        <taxon>Eukaryota</taxon>
        <taxon>Metazoa</taxon>
        <taxon>Ecdysozoa</taxon>
        <taxon>Arthropoda</taxon>
        <taxon>Hexapoda</taxon>
        <taxon>Insecta</taxon>
        <taxon>Pterygota</taxon>
        <taxon>Neoptera</taxon>
        <taxon>Paraneoptera</taxon>
        <taxon>Hemiptera</taxon>
        <taxon>Sternorrhyncha</taxon>
        <taxon>Aphidomorpha</taxon>
        <taxon>Aphidoidea</taxon>
        <taxon>Aphididae</taxon>
        <taxon>Macrosiphini</taxon>
        <taxon>Acyrthosiphon</taxon>
    </lineage>
</organism>
<keyword evidence="6" id="KW-0175">Coiled coil</keyword>
<dbReference type="OMA" id="SHHMGRL"/>
<dbReference type="KEGG" id="api:100571579"/>
<feature type="coiled-coil region" evidence="6">
    <location>
        <begin position="69"/>
        <end position="96"/>
    </location>
</feature>
<reference evidence="8" key="2">
    <citation type="submission" date="2022-06" db="UniProtKB">
        <authorList>
            <consortium name="EnsemblMetazoa"/>
        </authorList>
    </citation>
    <scope>IDENTIFICATION</scope>
</reference>
<keyword evidence="4" id="KW-0547">Nucleotide-binding</keyword>
<evidence type="ECO:0008006" key="10">
    <source>
        <dbReference type="Google" id="ProtNLM"/>
    </source>
</evidence>
<dbReference type="Proteomes" id="UP000007819">
    <property type="component" value="Chromosome X"/>
</dbReference>
<dbReference type="GO" id="GO:0003341">
    <property type="term" value="P:cilium movement"/>
    <property type="evidence" value="ECO:0007669"/>
    <property type="project" value="TreeGrafter"/>
</dbReference>
<evidence type="ECO:0000256" key="5">
    <source>
        <dbReference type="ARBA" id="ARBA00022840"/>
    </source>
</evidence>
<sequence length="757" mass="87389">MNSNKNTIKRKTLTHRNDNKPLLNPKDKTKSYTLSTPNPIVTVEIPENTHNHISNTDLDNEVKEYSTTNNNITNDKQDSSNQILELKEESQNLELSSFNTRYQLNSRNYIQELHKALIKECNYNLLDYTSLNATLDFESLTTVTSRTLNAVKDQKIFSVLGYFPTISLELNNRGWVEKRDPYRPPTNYSHYLKSAPYMVNWIESPPLISSISENEAIAERLRSAQSWNILKDKKSDYIFVTRKRLINWSNLSELTSVSQMTRHVFCTKNGLAQCLESYKNAVTNLMFPRCHYIRSEADSDAFVEDYITTALISTLKIIVKAIENNKKIFTTNGNIPYTIIDFVKRCVSKFLNKQITGSTEIDMWMFNSQKEVWNEFMIHYTKLIIDNNAKFDHEYTYELELDVYAKCKYLLENVKNYCPQHYIDGITNTWIIKPSSNCSGHGIMLSRDLHTIKRKITESGVLRNNYILQKYIERPLLVYTCKIDLRQWFLVTNMSPVVVWMYKEGYVRFCANSFSMQNMHESIHLSNVRLQMKYRKIRNPQVPDECMWDYRELQDHLRKIGQEYVWDELIFPGMGESVYAVLKAATDTSYYREKSFQLFGADFLITENFIPYLIEINSIPGLNPSTSIIANLAPMLLSDIVKVTVDYEKNSNADTGLFMKVVPEKWKTPAAVRRLGSVTAAINSGNSYNSPAVTVDRGGNIFNSAVATAVQPAPFTAGYHNQWMDSVNKKLAALRLRINAQKTPDDRGFLCNKPHNT</sequence>
<dbReference type="GO" id="GO:0070736">
    <property type="term" value="F:protein-glycine ligase activity, initiating"/>
    <property type="evidence" value="ECO:0007669"/>
    <property type="project" value="TreeGrafter"/>
</dbReference>
<keyword evidence="9" id="KW-1185">Reference proteome</keyword>
<feature type="compositionally biased region" description="Basic and acidic residues" evidence="7">
    <location>
        <begin position="15"/>
        <end position="30"/>
    </location>
</feature>